<name>A0ABS6UAW6_9PSEU</name>
<protein>
    <submittedName>
        <fullName evidence="1">Uncharacterized protein</fullName>
    </submittedName>
</protein>
<accession>A0ABS6UAW6</accession>
<gene>
    <name evidence="1" type="ORF">I4I82_15415</name>
</gene>
<evidence type="ECO:0000313" key="2">
    <source>
        <dbReference type="Proteomes" id="UP000694300"/>
    </source>
</evidence>
<dbReference type="RefSeq" id="WP_218592505.1">
    <property type="nucleotide sequence ID" value="NZ_JADQDE010000178.1"/>
</dbReference>
<evidence type="ECO:0000313" key="1">
    <source>
        <dbReference type="EMBL" id="MBW0129056.1"/>
    </source>
</evidence>
<dbReference type="EMBL" id="JADQDF010000001">
    <property type="protein sequence ID" value="MBW0129056.1"/>
    <property type="molecule type" value="Genomic_DNA"/>
</dbReference>
<dbReference type="Proteomes" id="UP000694300">
    <property type="component" value="Unassembled WGS sequence"/>
</dbReference>
<proteinExistence type="predicted"/>
<comment type="caution">
    <text evidence="1">The sequence shown here is derived from an EMBL/GenBank/DDBJ whole genome shotgun (WGS) entry which is preliminary data.</text>
</comment>
<organism evidence="1 2">
    <name type="scientific">Pseudonocardia oceani</name>
    <dbReference type="NCBI Taxonomy" id="2792013"/>
    <lineage>
        <taxon>Bacteria</taxon>
        <taxon>Bacillati</taxon>
        <taxon>Actinomycetota</taxon>
        <taxon>Actinomycetes</taxon>
        <taxon>Pseudonocardiales</taxon>
        <taxon>Pseudonocardiaceae</taxon>
        <taxon>Pseudonocardia</taxon>
    </lineage>
</organism>
<sequence>MAEAPILRASWALTPPYDAKDGRLFRQPHESLNAARHRVIAMKVAAMLEPLDGLPVSAYERDVLSWVGSWETHTIAVFAALLRRARQAPPA</sequence>
<keyword evidence="2" id="KW-1185">Reference proteome</keyword>
<reference evidence="1 2" key="1">
    <citation type="submission" date="2020-11" db="EMBL/GenBank/DDBJ databases">
        <title>Pseudonocardia abyssalis sp. nov. and Pseudonocardia oceani sp. nov., description and phylogenomic analysis of two novel actinomycetes isolated from the deep Southern Ocean.</title>
        <authorList>
            <person name="Parra J."/>
        </authorList>
    </citation>
    <scope>NUCLEOTIDE SEQUENCE [LARGE SCALE GENOMIC DNA]</scope>
    <source>
        <strain evidence="2">KRD185</strain>
    </source>
</reference>